<organism evidence="2 3">
    <name type="scientific">Mucilaginibacter calamicampi</name>
    <dbReference type="NCBI Taxonomy" id="1302352"/>
    <lineage>
        <taxon>Bacteria</taxon>
        <taxon>Pseudomonadati</taxon>
        <taxon>Bacteroidota</taxon>
        <taxon>Sphingobacteriia</taxon>
        <taxon>Sphingobacteriales</taxon>
        <taxon>Sphingobacteriaceae</taxon>
        <taxon>Mucilaginibacter</taxon>
    </lineage>
</organism>
<feature type="chain" id="PRO_5047029860" description="Lipocalin-like domain-containing protein" evidence="1">
    <location>
        <begin position="21"/>
        <end position="157"/>
    </location>
</feature>
<feature type="signal peptide" evidence="1">
    <location>
        <begin position="1"/>
        <end position="20"/>
    </location>
</feature>
<dbReference type="EMBL" id="JBHTHU010000005">
    <property type="protein sequence ID" value="MFD0749821.1"/>
    <property type="molecule type" value="Genomic_DNA"/>
</dbReference>
<keyword evidence="3" id="KW-1185">Reference proteome</keyword>
<dbReference type="RefSeq" id="WP_377098514.1">
    <property type="nucleotide sequence ID" value="NZ_JBHTHU010000005.1"/>
</dbReference>
<keyword evidence="1" id="KW-0732">Signal</keyword>
<protein>
    <recommendedName>
        <fullName evidence="4">Lipocalin-like domain-containing protein</fullName>
    </recommendedName>
</protein>
<reference evidence="3" key="1">
    <citation type="journal article" date="2019" name="Int. J. Syst. Evol. Microbiol.">
        <title>The Global Catalogue of Microorganisms (GCM) 10K type strain sequencing project: providing services to taxonomists for standard genome sequencing and annotation.</title>
        <authorList>
            <consortium name="The Broad Institute Genomics Platform"/>
            <consortium name="The Broad Institute Genome Sequencing Center for Infectious Disease"/>
            <person name="Wu L."/>
            <person name="Ma J."/>
        </authorList>
    </citation>
    <scope>NUCLEOTIDE SEQUENCE [LARGE SCALE GENOMIC DNA]</scope>
    <source>
        <strain evidence="3">CCUG 63418</strain>
    </source>
</reference>
<sequence length="157" mass="17020">MKKIVQLTLSVLALTFILQACSTTKSLVGAQNGPVNGNWTLTNVSYEGIVANAVQNVFDQAPPSAFVNSTWALSNSGNGSYTLANGTSQTIFWSYNNQDKMNPVFQFKKIYEGEKAKNIADGYQLNVAQADKTSMTLKSPIANGGRTAYVVYTFSKN</sequence>
<evidence type="ECO:0000256" key="1">
    <source>
        <dbReference type="SAM" id="SignalP"/>
    </source>
</evidence>
<evidence type="ECO:0000313" key="3">
    <source>
        <dbReference type="Proteomes" id="UP001596958"/>
    </source>
</evidence>
<dbReference type="Proteomes" id="UP001596958">
    <property type="component" value="Unassembled WGS sequence"/>
</dbReference>
<comment type="caution">
    <text evidence="2">The sequence shown here is derived from an EMBL/GenBank/DDBJ whole genome shotgun (WGS) entry which is preliminary data.</text>
</comment>
<proteinExistence type="predicted"/>
<dbReference type="PROSITE" id="PS51257">
    <property type="entry name" value="PROKAR_LIPOPROTEIN"/>
    <property type="match status" value="1"/>
</dbReference>
<evidence type="ECO:0008006" key="4">
    <source>
        <dbReference type="Google" id="ProtNLM"/>
    </source>
</evidence>
<evidence type="ECO:0000313" key="2">
    <source>
        <dbReference type="EMBL" id="MFD0749821.1"/>
    </source>
</evidence>
<gene>
    <name evidence="2" type="ORF">ACFQZS_06685</name>
</gene>
<accession>A0ABW2YZB9</accession>
<name>A0ABW2YZB9_9SPHI</name>